<sequence>MALVALARAVLGNVSADEADALAATEAWAGGEASDPAEFAALYTAARGEDERGEAICWALSAAFDRDETEAAWCVEQGLATLAAATEWHVDALRRLHGEMTHPPATHRRAA</sequence>
<proteinExistence type="predicted"/>
<evidence type="ECO:0000313" key="2">
    <source>
        <dbReference type="Proteomes" id="UP000075502"/>
    </source>
</evidence>
<reference evidence="1 2" key="1">
    <citation type="submission" date="2014-02" db="EMBL/GenBank/DDBJ databases">
        <title>The small core and large imbalanced accessory genome model reveals a collaborative survival strategy of Sorangium cellulosum strains in nature.</title>
        <authorList>
            <person name="Han K."/>
            <person name="Peng R."/>
            <person name="Blom J."/>
            <person name="Li Y.-Z."/>
        </authorList>
    </citation>
    <scope>NUCLEOTIDE SEQUENCE [LARGE SCALE GENOMIC DNA]</scope>
    <source>
        <strain evidence="1 2">So0007-03</strain>
    </source>
</reference>
<evidence type="ECO:0000313" key="1">
    <source>
        <dbReference type="EMBL" id="KYG07421.1"/>
    </source>
</evidence>
<dbReference type="Proteomes" id="UP000075502">
    <property type="component" value="Unassembled WGS sequence"/>
</dbReference>
<protein>
    <submittedName>
        <fullName evidence="1">Uncharacterized protein</fullName>
    </submittedName>
</protein>
<comment type="caution">
    <text evidence="1">The sequence shown here is derived from an EMBL/GenBank/DDBJ whole genome shotgun (WGS) entry which is preliminary data.</text>
</comment>
<organism evidence="1 2">
    <name type="scientific">Sorangium cellulosum</name>
    <name type="common">Polyangium cellulosum</name>
    <dbReference type="NCBI Taxonomy" id="56"/>
    <lineage>
        <taxon>Bacteria</taxon>
        <taxon>Pseudomonadati</taxon>
        <taxon>Myxococcota</taxon>
        <taxon>Polyangia</taxon>
        <taxon>Polyangiales</taxon>
        <taxon>Polyangiaceae</taxon>
        <taxon>Sorangium</taxon>
    </lineage>
</organism>
<gene>
    <name evidence="1" type="ORF">BE21_02485</name>
</gene>
<accession>A0A150TRT3</accession>
<name>A0A150TRT3_SORCE</name>
<dbReference type="AlphaFoldDB" id="A0A150TRT3"/>
<dbReference type="EMBL" id="JEME01001344">
    <property type="protein sequence ID" value="KYG07421.1"/>
    <property type="molecule type" value="Genomic_DNA"/>
</dbReference>